<dbReference type="Proteomes" id="UP000192936">
    <property type="component" value="Unassembled WGS sequence"/>
</dbReference>
<dbReference type="InterPro" id="IPR011067">
    <property type="entry name" value="Plasmid_toxin/cell-grow_inhib"/>
</dbReference>
<evidence type="ECO:0000313" key="1">
    <source>
        <dbReference type="EMBL" id="SMF92148.1"/>
    </source>
</evidence>
<dbReference type="GO" id="GO:0003677">
    <property type="term" value="F:DNA binding"/>
    <property type="evidence" value="ECO:0007669"/>
    <property type="project" value="InterPro"/>
</dbReference>
<dbReference type="RefSeq" id="WP_085092266.1">
    <property type="nucleotide sequence ID" value="NZ_FXAK01000010.1"/>
</dbReference>
<proteinExistence type="predicted"/>
<dbReference type="OrthoDB" id="9813449at2"/>
<dbReference type="EMBL" id="FXAK01000010">
    <property type="protein sequence ID" value="SMF92148.1"/>
    <property type="molecule type" value="Genomic_DNA"/>
</dbReference>
<gene>
    <name evidence="1" type="ORF">SAMN02982917_0498</name>
</gene>
<organism evidence="1 2">
    <name type="scientific">Azospirillum oryzae</name>
    <dbReference type="NCBI Taxonomy" id="286727"/>
    <lineage>
        <taxon>Bacteria</taxon>
        <taxon>Pseudomonadati</taxon>
        <taxon>Pseudomonadota</taxon>
        <taxon>Alphaproteobacteria</taxon>
        <taxon>Rhodospirillales</taxon>
        <taxon>Azospirillaceae</taxon>
        <taxon>Azospirillum</taxon>
    </lineage>
</organism>
<reference evidence="1 2" key="1">
    <citation type="submission" date="2017-04" db="EMBL/GenBank/DDBJ databases">
        <authorList>
            <person name="Afonso C.L."/>
            <person name="Miller P.J."/>
            <person name="Scott M.A."/>
            <person name="Spackman E."/>
            <person name="Goraichik I."/>
            <person name="Dimitrov K.M."/>
            <person name="Suarez D.L."/>
            <person name="Swayne D.E."/>
        </authorList>
    </citation>
    <scope>NUCLEOTIDE SEQUENCE [LARGE SCALE GENOMIC DNA]</scope>
    <source>
        <strain evidence="1 2">A2P</strain>
    </source>
</reference>
<dbReference type="STRING" id="286727.SAMN02982917_0498"/>
<sequence length="120" mass="13250">MKRAGQIALVPFPFTDLNGSKLRPVLLIRQASSQFDDWLVCMVSSQVRQAEPDLDEILTPEDADFNDTGLKVTSVMRLGRLAVIDGALLSGRIGQIGAERLVRLRHRLAAWLIDAPKSPD</sequence>
<dbReference type="Gene3D" id="2.30.30.110">
    <property type="match status" value="1"/>
</dbReference>
<protein>
    <submittedName>
        <fullName evidence="1">mRNA interferase MazF</fullName>
    </submittedName>
</protein>
<name>A0A1X7HSG8_9PROT</name>
<evidence type="ECO:0000313" key="2">
    <source>
        <dbReference type="Proteomes" id="UP000192936"/>
    </source>
</evidence>
<dbReference type="InterPro" id="IPR003477">
    <property type="entry name" value="PemK-like"/>
</dbReference>
<dbReference type="SUPFAM" id="SSF50118">
    <property type="entry name" value="Cell growth inhibitor/plasmid maintenance toxic component"/>
    <property type="match status" value="1"/>
</dbReference>
<dbReference type="Pfam" id="PF02452">
    <property type="entry name" value="PemK_toxin"/>
    <property type="match status" value="1"/>
</dbReference>
<dbReference type="AlphaFoldDB" id="A0A1X7HSG8"/>
<accession>A0A1X7HSG8</accession>